<keyword evidence="2" id="KW-0238">DNA-binding</keyword>
<dbReference type="GO" id="GO:0003677">
    <property type="term" value="F:DNA binding"/>
    <property type="evidence" value="ECO:0007669"/>
    <property type="project" value="UniProtKB-KW"/>
</dbReference>
<dbReference type="PROSITE" id="PS51005">
    <property type="entry name" value="NAC"/>
    <property type="match status" value="1"/>
</dbReference>
<accession>A0A8T2WER4</accession>
<evidence type="ECO:0000256" key="4">
    <source>
        <dbReference type="ARBA" id="ARBA00023242"/>
    </source>
</evidence>
<proteinExistence type="predicted"/>
<feature type="domain" description="NAC" evidence="5">
    <location>
        <begin position="21"/>
        <end position="197"/>
    </location>
</feature>
<sequence>MEALSKMSSSDIDHNDDEEVMLPGFRFHPTDEELVGFYLRRKVEKKPLSFELIKQIDIYKYDPWDLPIHEPAAELQPDLTGSDRQEWCKLAMRGDREWYFFCIRGRKYRNSIRPNRVTGSGFWKATGIDKPIYSVKEPHECIGLKKSLVYYRGSAGKGTKTDWMMHEFRLPPNGKTTNPKNIAQEAEVWTLCRILKRLPSHKKYVPAAAAAAKQHPIIDSNSKTCSFESEISAEQNVSFGDSFAQRNERKPVIIDYQVNHERNHFFTGGQYDSITQAPFTAAFQNFWNPDVGDDFFDNGNWDELRTVVELGAIDPAQAYDYCR</sequence>
<keyword evidence="1" id="KW-0805">Transcription regulation</keyword>
<organism evidence="6 7">
    <name type="scientific">Populus deltoides</name>
    <name type="common">Eastern poplar</name>
    <name type="synonym">Eastern cottonwood</name>
    <dbReference type="NCBI Taxonomy" id="3696"/>
    <lineage>
        <taxon>Eukaryota</taxon>
        <taxon>Viridiplantae</taxon>
        <taxon>Streptophyta</taxon>
        <taxon>Embryophyta</taxon>
        <taxon>Tracheophyta</taxon>
        <taxon>Spermatophyta</taxon>
        <taxon>Magnoliopsida</taxon>
        <taxon>eudicotyledons</taxon>
        <taxon>Gunneridae</taxon>
        <taxon>Pentapetalae</taxon>
        <taxon>rosids</taxon>
        <taxon>fabids</taxon>
        <taxon>Malpighiales</taxon>
        <taxon>Salicaceae</taxon>
        <taxon>Saliceae</taxon>
        <taxon>Populus</taxon>
    </lineage>
</organism>
<keyword evidence="7" id="KW-1185">Reference proteome</keyword>
<protein>
    <recommendedName>
        <fullName evidence="5">NAC domain-containing protein</fullName>
    </recommendedName>
</protein>
<dbReference type="Gene3D" id="2.170.150.80">
    <property type="entry name" value="NAC domain"/>
    <property type="match status" value="1"/>
</dbReference>
<dbReference type="InterPro" id="IPR036093">
    <property type="entry name" value="NAC_dom_sf"/>
</dbReference>
<dbReference type="GO" id="GO:0006355">
    <property type="term" value="P:regulation of DNA-templated transcription"/>
    <property type="evidence" value="ECO:0007669"/>
    <property type="project" value="InterPro"/>
</dbReference>
<dbReference type="InterPro" id="IPR003441">
    <property type="entry name" value="NAC-dom"/>
</dbReference>
<evidence type="ECO:0000259" key="5">
    <source>
        <dbReference type="PROSITE" id="PS51005"/>
    </source>
</evidence>
<dbReference type="AlphaFoldDB" id="A0A8T2WER4"/>
<evidence type="ECO:0000256" key="3">
    <source>
        <dbReference type="ARBA" id="ARBA00023163"/>
    </source>
</evidence>
<keyword evidence="4" id="KW-0539">Nucleus</keyword>
<gene>
    <name evidence="6" type="ORF">H0E87_031276</name>
</gene>
<keyword evidence="3" id="KW-0804">Transcription</keyword>
<name>A0A8T2WER4_POPDE</name>
<dbReference type="PANTHER" id="PTHR31744">
    <property type="entry name" value="PROTEIN CUP-SHAPED COTYLEDON 2-RELATED"/>
    <property type="match status" value="1"/>
</dbReference>
<dbReference type="Pfam" id="PF02365">
    <property type="entry name" value="NAM"/>
    <property type="match status" value="1"/>
</dbReference>
<evidence type="ECO:0000256" key="1">
    <source>
        <dbReference type="ARBA" id="ARBA00023015"/>
    </source>
</evidence>
<dbReference type="EMBL" id="JACEGQ020000112">
    <property type="protein sequence ID" value="KAH8479618.1"/>
    <property type="molecule type" value="Genomic_DNA"/>
</dbReference>
<dbReference type="PANTHER" id="PTHR31744:SF65">
    <property type="entry name" value="TRANSCRIPTION FACTOR JUNGBRUNNEN 1"/>
    <property type="match status" value="1"/>
</dbReference>
<dbReference type="Proteomes" id="UP000807159">
    <property type="component" value="Unassembled WGS sequence"/>
</dbReference>
<reference evidence="6" key="1">
    <citation type="journal article" date="2021" name="J. Hered.">
        <title>Genome Assembly of Salicaceae Populus deltoides (Eastern Cottonwood) I-69 Based on Nanopore Sequencing and Hi-C Technologies.</title>
        <authorList>
            <person name="Bai S."/>
            <person name="Wu H."/>
            <person name="Zhang J."/>
            <person name="Pan Z."/>
            <person name="Zhao W."/>
            <person name="Li Z."/>
            <person name="Tong C."/>
        </authorList>
    </citation>
    <scope>NUCLEOTIDE SEQUENCE</scope>
    <source>
        <tissue evidence="6">Leaf</tissue>
    </source>
</reference>
<comment type="caution">
    <text evidence="6">The sequence shown here is derived from an EMBL/GenBank/DDBJ whole genome shotgun (WGS) entry which is preliminary data.</text>
</comment>
<evidence type="ECO:0000313" key="6">
    <source>
        <dbReference type="EMBL" id="KAH8479618.1"/>
    </source>
</evidence>
<dbReference type="SUPFAM" id="SSF101941">
    <property type="entry name" value="NAC domain"/>
    <property type="match status" value="1"/>
</dbReference>
<evidence type="ECO:0000256" key="2">
    <source>
        <dbReference type="ARBA" id="ARBA00023125"/>
    </source>
</evidence>
<evidence type="ECO:0000313" key="7">
    <source>
        <dbReference type="Proteomes" id="UP000807159"/>
    </source>
</evidence>